<evidence type="ECO:0000313" key="11">
    <source>
        <dbReference type="EMBL" id="RPD56034.1"/>
    </source>
</evidence>
<dbReference type="OrthoDB" id="1470350at2759"/>
<evidence type="ECO:0000256" key="4">
    <source>
        <dbReference type="ARBA" id="ARBA00022617"/>
    </source>
</evidence>
<dbReference type="PANTHER" id="PTHR24305">
    <property type="entry name" value="CYTOCHROME P450"/>
    <property type="match status" value="1"/>
</dbReference>
<evidence type="ECO:0000256" key="8">
    <source>
        <dbReference type="ARBA" id="ARBA00023033"/>
    </source>
</evidence>
<evidence type="ECO:0000256" key="7">
    <source>
        <dbReference type="ARBA" id="ARBA00023004"/>
    </source>
</evidence>
<evidence type="ECO:0000256" key="1">
    <source>
        <dbReference type="ARBA" id="ARBA00001971"/>
    </source>
</evidence>
<comment type="pathway">
    <text evidence="2">Secondary metabolite biosynthesis.</text>
</comment>
<dbReference type="PRINTS" id="PR00385">
    <property type="entry name" value="P450"/>
</dbReference>
<keyword evidence="5 9" id="KW-0479">Metal-binding</keyword>
<keyword evidence="12" id="KW-1185">Reference proteome</keyword>
<comment type="cofactor">
    <cofactor evidence="1 9">
        <name>heme</name>
        <dbReference type="ChEBI" id="CHEBI:30413"/>
    </cofactor>
</comment>
<protein>
    <submittedName>
        <fullName evidence="11">Cytochrome P450</fullName>
    </submittedName>
</protein>
<evidence type="ECO:0000256" key="5">
    <source>
        <dbReference type="ARBA" id="ARBA00022723"/>
    </source>
</evidence>
<keyword evidence="4 9" id="KW-0349">Heme</keyword>
<dbReference type="Proteomes" id="UP000313359">
    <property type="component" value="Unassembled WGS sequence"/>
</dbReference>
<dbReference type="InterPro" id="IPR036396">
    <property type="entry name" value="Cyt_P450_sf"/>
</dbReference>
<evidence type="ECO:0000256" key="6">
    <source>
        <dbReference type="ARBA" id="ARBA00023002"/>
    </source>
</evidence>
<dbReference type="PANTHER" id="PTHR24305:SF166">
    <property type="entry name" value="CYTOCHROME P450 12A4, MITOCHONDRIAL-RELATED"/>
    <property type="match status" value="1"/>
</dbReference>
<dbReference type="PROSITE" id="PS00086">
    <property type="entry name" value="CYTOCHROME_P450"/>
    <property type="match status" value="1"/>
</dbReference>
<reference evidence="11" key="1">
    <citation type="journal article" date="2018" name="Genome Biol. Evol.">
        <title>Genomics and development of Lentinus tigrinus, a white-rot wood-decaying mushroom with dimorphic fruiting bodies.</title>
        <authorList>
            <person name="Wu B."/>
            <person name="Xu Z."/>
            <person name="Knudson A."/>
            <person name="Carlson A."/>
            <person name="Chen N."/>
            <person name="Kovaka S."/>
            <person name="LaButti K."/>
            <person name="Lipzen A."/>
            <person name="Pennachio C."/>
            <person name="Riley R."/>
            <person name="Schakwitz W."/>
            <person name="Umezawa K."/>
            <person name="Ohm R.A."/>
            <person name="Grigoriev I.V."/>
            <person name="Nagy L.G."/>
            <person name="Gibbons J."/>
            <person name="Hibbett D."/>
        </authorList>
    </citation>
    <scope>NUCLEOTIDE SEQUENCE [LARGE SCALE GENOMIC DNA]</scope>
    <source>
        <strain evidence="11">ALCF2SS1-6</strain>
    </source>
</reference>
<dbReference type="GO" id="GO:0005506">
    <property type="term" value="F:iron ion binding"/>
    <property type="evidence" value="ECO:0007669"/>
    <property type="project" value="InterPro"/>
</dbReference>
<evidence type="ECO:0000256" key="2">
    <source>
        <dbReference type="ARBA" id="ARBA00005179"/>
    </source>
</evidence>
<dbReference type="AlphaFoldDB" id="A0A5C2RYH6"/>
<dbReference type="InterPro" id="IPR001128">
    <property type="entry name" value="Cyt_P450"/>
</dbReference>
<dbReference type="GO" id="GO:0016705">
    <property type="term" value="F:oxidoreductase activity, acting on paired donors, with incorporation or reduction of molecular oxygen"/>
    <property type="evidence" value="ECO:0007669"/>
    <property type="project" value="InterPro"/>
</dbReference>
<keyword evidence="8 10" id="KW-0503">Monooxygenase</keyword>
<dbReference type="Gene3D" id="1.10.630.10">
    <property type="entry name" value="Cytochrome P450"/>
    <property type="match status" value="1"/>
</dbReference>
<dbReference type="EMBL" id="ML122291">
    <property type="protein sequence ID" value="RPD56034.1"/>
    <property type="molecule type" value="Genomic_DNA"/>
</dbReference>
<dbReference type="STRING" id="1328759.A0A5C2RYH6"/>
<keyword evidence="6 10" id="KW-0560">Oxidoreductase</keyword>
<dbReference type="GO" id="GO:0004497">
    <property type="term" value="F:monooxygenase activity"/>
    <property type="evidence" value="ECO:0007669"/>
    <property type="project" value="UniProtKB-KW"/>
</dbReference>
<evidence type="ECO:0000256" key="3">
    <source>
        <dbReference type="ARBA" id="ARBA00010617"/>
    </source>
</evidence>
<keyword evidence="7 9" id="KW-0408">Iron</keyword>
<dbReference type="SUPFAM" id="SSF48264">
    <property type="entry name" value="Cytochrome P450"/>
    <property type="match status" value="1"/>
</dbReference>
<dbReference type="InterPro" id="IPR002401">
    <property type="entry name" value="Cyt_P450_E_grp-I"/>
</dbReference>
<evidence type="ECO:0000256" key="9">
    <source>
        <dbReference type="PIRSR" id="PIRSR602401-1"/>
    </source>
</evidence>
<evidence type="ECO:0000256" key="10">
    <source>
        <dbReference type="RuleBase" id="RU000461"/>
    </source>
</evidence>
<dbReference type="InterPro" id="IPR017972">
    <property type="entry name" value="Cyt_P450_CS"/>
</dbReference>
<dbReference type="Pfam" id="PF00067">
    <property type="entry name" value="p450"/>
    <property type="match status" value="1"/>
</dbReference>
<dbReference type="GO" id="GO:0020037">
    <property type="term" value="F:heme binding"/>
    <property type="evidence" value="ECO:0007669"/>
    <property type="project" value="InterPro"/>
</dbReference>
<sequence length="537" mass="60629">MGPFLLALAIIALSFAAQKILTFWRLTKAIKGVKFAIFFRTISFNHPGFRTLFSDRFALFHSHIPGITPGFNFSFTSKHAYFAQAGWDVLSSVNLSRHLTYYVADAALAREITSARARFPKPADFYAVLAVLGPNILVAEGDAWRHQRRVVAPAFSERNNKLVWDETARIVRDLVEDVWRRGPGAGKDAAVDVDHVLDVTVPLTLFVIGSAGFGHRMSWQERGVAPRGHSMSFKDALDVVGHTIFYKLLFPDWALRWGSPGMRRFHRAYTEIQKYMVEMVEARRRGPGEDELEERHDLFNSLLDANDAEEEEAAKLSDSALMGNIFIFLLAGYETTAHSLAYALILLALHQDEQERLYQHIKSVIPDGRTPTYEDFNSLTYAMAVFHETLRLFPPVIGIPKVSAEDTSFTFSNASGQKTTVPVPKDTRIVICTPALHYNPRYWDDPTSFKPARFLGNWPREAFLPFSGGPRGCIGRGFAETEAVAALTLLVSQYKISVKDEPQFAGETFEQRKARVLKTNVRFTTYPERAPLVFERR</sequence>
<accession>A0A5C2RYH6</accession>
<dbReference type="InterPro" id="IPR050121">
    <property type="entry name" value="Cytochrome_P450_monoxygenase"/>
</dbReference>
<feature type="binding site" description="axial binding residue" evidence="9">
    <location>
        <position position="473"/>
    </location>
    <ligand>
        <name>heme</name>
        <dbReference type="ChEBI" id="CHEBI:30413"/>
    </ligand>
    <ligandPart>
        <name>Fe</name>
        <dbReference type="ChEBI" id="CHEBI:18248"/>
    </ligandPart>
</feature>
<name>A0A5C2RYH6_9APHY</name>
<gene>
    <name evidence="11" type="ORF">L227DRAFT_603274</name>
</gene>
<dbReference type="PRINTS" id="PR00463">
    <property type="entry name" value="EP450I"/>
</dbReference>
<comment type="similarity">
    <text evidence="3 10">Belongs to the cytochrome P450 family.</text>
</comment>
<evidence type="ECO:0000313" key="12">
    <source>
        <dbReference type="Proteomes" id="UP000313359"/>
    </source>
</evidence>
<proteinExistence type="inferred from homology"/>
<organism evidence="11 12">
    <name type="scientific">Lentinus tigrinus ALCF2SS1-6</name>
    <dbReference type="NCBI Taxonomy" id="1328759"/>
    <lineage>
        <taxon>Eukaryota</taxon>
        <taxon>Fungi</taxon>
        <taxon>Dikarya</taxon>
        <taxon>Basidiomycota</taxon>
        <taxon>Agaricomycotina</taxon>
        <taxon>Agaricomycetes</taxon>
        <taxon>Polyporales</taxon>
        <taxon>Polyporaceae</taxon>
        <taxon>Lentinus</taxon>
    </lineage>
</organism>